<feature type="compositionally biased region" description="Low complexity" evidence="8">
    <location>
        <begin position="9"/>
        <end position="21"/>
    </location>
</feature>
<name>A0A2S0WHX8_9ACTN</name>
<evidence type="ECO:0000256" key="3">
    <source>
        <dbReference type="ARBA" id="ARBA00022475"/>
    </source>
</evidence>
<dbReference type="CDD" id="cd06261">
    <property type="entry name" value="TM_PBP2"/>
    <property type="match status" value="1"/>
</dbReference>
<dbReference type="PROSITE" id="PS50928">
    <property type="entry name" value="ABC_TM1"/>
    <property type="match status" value="1"/>
</dbReference>
<accession>A0A2S0WHX8</accession>
<dbReference type="RefSeq" id="WP_108576591.1">
    <property type="nucleotide sequence ID" value="NZ_CP026952.1"/>
</dbReference>
<evidence type="ECO:0000256" key="1">
    <source>
        <dbReference type="ARBA" id="ARBA00004651"/>
    </source>
</evidence>
<dbReference type="GO" id="GO:0055085">
    <property type="term" value="P:transmembrane transport"/>
    <property type="evidence" value="ECO:0007669"/>
    <property type="project" value="InterPro"/>
</dbReference>
<feature type="transmembrane region" description="Helical" evidence="7">
    <location>
        <begin position="130"/>
        <end position="154"/>
    </location>
</feature>
<dbReference type="InterPro" id="IPR000515">
    <property type="entry name" value="MetI-like"/>
</dbReference>
<keyword evidence="6 7" id="KW-0472">Membrane</keyword>
<evidence type="ECO:0000256" key="8">
    <source>
        <dbReference type="SAM" id="MobiDB-lite"/>
    </source>
</evidence>
<evidence type="ECO:0000313" key="10">
    <source>
        <dbReference type="Proteomes" id="UP000244384"/>
    </source>
</evidence>
<keyword evidence="2 7" id="KW-0813">Transport</keyword>
<dbReference type="InterPro" id="IPR050901">
    <property type="entry name" value="BP-dep_ABC_trans_perm"/>
</dbReference>
<feature type="transmembrane region" description="Helical" evidence="7">
    <location>
        <begin position="207"/>
        <end position="232"/>
    </location>
</feature>
<dbReference type="AlphaFoldDB" id="A0A2S0WHX8"/>
<gene>
    <name evidence="9" type="ORF">C3E78_01175</name>
</gene>
<evidence type="ECO:0000256" key="4">
    <source>
        <dbReference type="ARBA" id="ARBA00022692"/>
    </source>
</evidence>
<evidence type="ECO:0000256" key="6">
    <source>
        <dbReference type="ARBA" id="ARBA00023136"/>
    </source>
</evidence>
<feature type="region of interest" description="Disordered" evidence="8">
    <location>
        <begin position="1"/>
        <end position="22"/>
    </location>
</feature>
<feature type="transmembrane region" description="Helical" evidence="7">
    <location>
        <begin position="94"/>
        <end position="118"/>
    </location>
</feature>
<dbReference type="InterPro" id="IPR035906">
    <property type="entry name" value="MetI-like_sf"/>
</dbReference>
<dbReference type="Gene3D" id="1.10.3720.10">
    <property type="entry name" value="MetI-like"/>
    <property type="match status" value="1"/>
</dbReference>
<dbReference type="EMBL" id="CP026952">
    <property type="protein sequence ID" value="AWB90945.1"/>
    <property type="molecule type" value="Genomic_DNA"/>
</dbReference>
<dbReference type="KEGG" id="aez:C3E78_01175"/>
<dbReference type="PANTHER" id="PTHR32243:SF18">
    <property type="entry name" value="INNER MEMBRANE ABC TRANSPORTER PERMEASE PROTEIN YCJP"/>
    <property type="match status" value="1"/>
</dbReference>
<dbReference type="Pfam" id="PF00528">
    <property type="entry name" value="BPD_transp_1"/>
    <property type="match status" value="1"/>
</dbReference>
<reference evidence="10" key="1">
    <citation type="submission" date="2018-01" db="EMBL/GenBank/DDBJ databases">
        <authorList>
            <person name="Li J."/>
        </authorList>
    </citation>
    <scope>NUCLEOTIDE SEQUENCE [LARGE SCALE GENOMIC DNA]</scope>
    <source>
        <strain evidence="10">592</strain>
    </source>
</reference>
<feature type="transmembrane region" description="Helical" evidence="7">
    <location>
        <begin position="166"/>
        <end position="186"/>
    </location>
</feature>
<evidence type="ECO:0000313" key="9">
    <source>
        <dbReference type="EMBL" id="AWB90945.1"/>
    </source>
</evidence>
<feature type="transmembrane region" description="Helical" evidence="7">
    <location>
        <begin position="34"/>
        <end position="55"/>
    </location>
</feature>
<keyword evidence="3" id="KW-1003">Cell membrane</keyword>
<evidence type="ECO:0000256" key="5">
    <source>
        <dbReference type="ARBA" id="ARBA00022989"/>
    </source>
</evidence>
<evidence type="ECO:0000256" key="2">
    <source>
        <dbReference type="ARBA" id="ARBA00022448"/>
    </source>
</evidence>
<sequence length="301" mass="32268">MTTIAESQPASRTTPPLAAAPRPRRRIGKLTRRAVTTIVILVGILLVLFPVYWMFVTSLTTDKDLTSSSPRFFPDFSRLGIYKDVLADTQILKWLGNSAVIAIGTAVCTMVLGFFAAYALSRYRFKGQSLFGFALFATQMLPEALLVVPFYALFVSLGLLNNLGGLVLVHTAFVMPVVVFLLKSAIDGVPVEIEESAKMDGASSLTTATLVVAPLIAPSLAAGAIVAFFYGWDEFLFASTFITDEGARPASVGLASFIGEYLVPINTVMAASAIYTLPAIAFFVLLQRYVVSGLISGSIKG</sequence>
<dbReference type="GO" id="GO:0005886">
    <property type="term" value="C:plasma membrane"/>
    <property type="evidence" value="ECO:0007669"/>
    <property type="project" value="UniProtKB-SubCell"/>
</dbReference>
<protein>
    <submittedName>
        <fullName evidence="9">Sugar ABC transporter</fullName>
    </submittedName>
</protein>
<feature type="transmembrane region" description="Helical" evidence="7">
    <location>
        <begin position="261"/>
        <end position="286"/>
    </location>
</feature>
<proteinExistence type="inferred from homology"/>
<keyword evidence="5 7" id="KW-1133">Transmembrane helix</keyword>
<comment type="subcellular location">
    <subcellularLocation>
        <location evidence="1 7">Cell membrane</location>
        <topology evidence="1 7">Multi-pass membrane protein</topology>
    </subcellularLocation>
</comment>
<keyword evidence="4 7" id="KW-0812">Transmembrane</keyword>
<comment type="similarity">
    <text evidence="7">Belongs to the binding-protein-dependent transport system permease family.</text>
</comment>
<dbReference type="SUPFAM" id="SSF161098">
    <property type="entry name" value="MetI-like"/>
    <property type="match status" value="1"/>
</dbReference>
<dbReference type="Proteomes" id="UP000244384">
    <property type="component" value="Chromosome"/>
</dbReference>
<keyword evidence="10" id="KW-1185">Reference proteome</keyword>
<evidence type="ECO:0000256" key="7">
    <source>
        <dbReference type="RuleBase" id="RU363032"/>
    </source>
</evidence>
<dbReference type="OrthoDB" id="61122at2"/>
<organism evidence="9 10">
    <name type="scientific">Aeromicrobium chenweiae</name>
    <dbReference type="NCBI Taxonomy" id="2079793"/>
    <lineage>
        <taxon>Bacteria</taxon>
        <taxon>Bacillati</taxon>
        <taxon>Actinomycetota</taxon>
        <taxon>Actinomycetes</taxon>
        <taxon>Propionibacteriales</taxon>
        <taxon>Nocardioidaceae</taxon>
        <taxon>Aeromicrobium</taxon>
    </lineage>
</organism>
<accession>A0A5F2ERH3</accession>
<dbReference type="PANTHER" id="PTHR32243">
    <property type="entry name" value="MALTOSE TRANSPORT SYSTEM PERMEASE-RELATED"/>
    <property type="match status" value="1"/>
</dbReference>